<protein>
    <submittedName>
        <fullName evidence="1">PemK-like protein</fullName>
    </submittedName>
</protein>
<proteinExistence type="predicted"/>
<reference evidence="2" key="1">
    <citation type="submission" date="2012-02" db="EMBL/GenBank/DDBJ databases">
        <title>Complete sequence of Desulfitobacterium dichloroeliminans LMG P-21439.</title>
        <authorList>
            <person name="Lucas S."/>
            <person name="Han J."/>
            <person name="Lapidus A."/>
            <person name="Cheng J.-F."/>
            <person name="Goodwin L."/>
            <person name="Pitluck S."/>
            <person name="Peters L."/>
            <person name="Ovchinnikova G."/>
            <person name="Teshima H."/>
            <person name="Detter J.C."/>
            <person name="Han C."/>
            <person name="Tapia R."/>
            <person name="Land M."/>
            <person name="Hauser L."/>
            <person name="Kyrpides N."/>
            <person name="Ivanova N."/>
            <person name="Pagani I."/>
            <person name="Kruse T."/>
            <person name="de Vos W.M."/>
            <person name="Boon N."/>
            <person name="Smidt H."/>
            <person name="Woyke T."/>
        </authorList>
    </citation>
    <scope>NUCLEOTIDE SEQUENCE [LARGE SCALE GENOMIC DNA]</scope>
    <source>
        <strain evidence="2">LMG P-21439 / DCA1</strain>
    </source>
</reference>
<keyword evidence="2" id="KW-1185">Reference proteome</keyword>
<dbReference type="HOGENOM" id="CLU_121823_5_0_9"/>
<organism evidence="1 2">
    <name type="scientific">Desulfitobacterium dichloroeliminans (strain LMG P-21439 / DCA1)</name>
    <dbReference type="NCBI Taxonomy" id="871963"/>
    <lineage>
        <taxon>Bacteria</taxon>
        <taxon>Bacillati</taxon>
        <taxon>Bacillota</taxon>
        <taxon>Clostridia</taxon>
        <taxon>Eubacteriales</taxon>
        <taxon>Desulfitobacteriaceae</taxon>
        <taxon>Desulfitobacterium</taxon>
    </lineage>
</organism>
<dbReference type="Gene3D" id="2.30.30.110">
    <property type="match status" value="1"/>
</dbReference>
<dbReference type="EMBL" id="CP003344">
    <property type="protein sequence ID" value="AGA70080.1"/>
    <property type="molecule type" value="Genomic_DNA"/>
</dbReference>
<gene>
    <name evidence="1" type="ordered locus">Desdi_2664</name>
</gene>
<sequence>MIRMDFNVGDIFWLDVEFEDDPDSSKRRPAIIVGGNADELFILVSTTSQPPSNPPSYHDQFKIPILNWRNNGFTKPSWVKGLFLLRYSNEYLVSVVKPDDYIIKMDENSFNYLVSELELIYGRND</sequence>
<accession>L0FAP2</accession>
<evidence type="ECO:0000313" key="2">
    <source>
        <dbReference type="Proteomes" id="UP000010797"/>
    </source>
</evidence>
<dbReference type="InterPro" id="IPR011067">
    <property type="entry name" value="Plasmid_toxin/cell-grow_inhib"/>
</dbReference>
<dbReference type="SUPFAM" id="SSF50118">
    <property type="entry name" value="Cell growth inhibitor/plasmid maintenance toxic component"/>
    <property type="match status" value="1"/>
</dbReference>
<dbReference type="OrthoDB" id="1797254at2"/>
<dbReference type="eggNOG" id="ENOG50344JI">
    <property type="taxonomic scope" value="Bacteria"/>
</dbReference>
<dbReference type="Proteomes" id="UP000010797">
    <property type="component" value="Chromosome"/>
</dbReference>
<dbReference type="KEGG" id="ddl:Desdi_2664"/>
<dbReference type="AlphaFoldDB" id="L0FAP2"/>
<evidence type="ECO:0000313" key="1">
    <source>
        <dbReference type="EMBL" id="AGA70080.1"/>
    </source>
</evidence>
<name>L0FAP2_DESDL</name>